<keyword evidence="3 6" id="KW-0812">Transmembrane</keyword>
<dbReference type="AlphaFoldDB" id="A0A6V7WBB9"/>
<dbReference type="Proteomes" id="UP000580250">
    <property type="component" value="Unassembled WGS sequence"/>
</dbReference>
<proteinExistence type="inferred from homology"/>
<keyword evidence="5 6" id="KW-0472">Membrane</keyword>
<dbReference type="GO" id="GO:0016020">
    <property type="term" value="C:membrane"/>
    <property type="evidence" value="ECO:0007669"/>
    <property type="project" value="UniProtKB-SubCell"/>
</dbReference>
<dbReference type="Pfam" id="PF02118">
    <property type="entry name" value="Srg"/>
    <property type="match status" value="1"/>
</dbReference>
<evidence type="ECO:0000313" key="7">
    <source>
        <dbReference type="EMBL" id="CAD2184379.1"/>
    </source>
</evidence>
<feature type="transmembrane region" description="Helical" evidence="6">
    <location>
        <begin position="137"/>
        <end position="157"/>
    </location>
</feature>
<organism evidence="7 8">
    <name type="scientific">Meloidogyne enterolobii</name>
    <name type="common">Root-knot nematode worm</name>
    <name type="synonym">Meloidogyne mayaguensis</name>
    <dbReference type="NCBI Taxonomy" id="390850"/>
    <lineage>
        <taxon>Eukaryota</taxon>
        <taxon>Metazoa</taxon>
        <taxon>Ecdysozoa</taxon>
        <taxon>Nematoda</taxon>
        <taxon>Chromadorea</taxon>
        <taxon>Rhabditida</taxon>
        <taxon>Tylenchina</taxon>
        <taxon>Tylenchomorpha</taxon>
        <taxon>Tylenchoidea</taxon>
        <taxon>Meloidogynidae</taxon>
        <taxon>Meloidogyninae</taxon>
        <taxon>Meloidogyne</taxon>
    </lineage>
</organism>
<evidence type="ECO:0000256" key="1">
    <source>
        <dbReference type="ARBA" id="ARBA00004141"/>
    </source>
</evidence>
<feature type="transmembrane region" description="Helical" evidence="6">
    <location>
        <begin position="85"/>
        <end position="112"/>
    </location>
</feature>
<evidence type="ECO:0000256" key="5">
    <source>
        <dbReference type="ARBA" id="ARBA00023136"/>
    </source>
</evidence>
<dbReference type="SUPFAM" id="SSF81321">
    <property type="entry name" value="Family A G protein-coupled receptor-like"/>
    <property type="match status" value="1"/>
</dbReference>
<evidence type="ECO:0000256" key="4">
    <source>
        <dbReference type="ARBA" id="ARBA00022989"/>
    </source>
</evidence>
<dbReference type="EMBL" id="CAJEWN010000499">
    <property type="protein sequence ID" value="CAD2184379.1"/>
    <property type="molecule type" value="Genomic_DNA"/>
</dbReference>
<dbReference type="Gene3D" id="1.20.1070.10">
    <property type="entry name" value="Rhodopsin 7-helix transmembrane proteins"/>
    <property type="match status" value="1"/>
</dbReference>
<evidence type="ECO:0000256" key="3">
    <source>
        <dbReference type="ARBA" id="ARBA00022692"/>
    </source>
</evidence>
<dbReference type="PANTHER" id="PTHR31552:SF8">
    <property type="entry name" value="SERPENTINE RECEPTOR CLASS GAMMA"/>
    <property type="match status" value="1"/>
</dbReference>
<dbReference type="GO" id="GO:0007606">
    <property type="term" value="P:sensory perception of chemical stimulus"/>
    <property type="evidence" value="ECO:0007669"/>
    <property type="project" value="UniProtKB-UniRule"/>
</dbReference>
<dbReference type="GO" id="GO:0004888">
    <property type="term" value="F:transmembrane signaling receptor activity"/>
    <property type="evidence" value="ECO:0007669"/>
    <property type="project" value="InterPro"/>
</dbReference>
<dbReference type="InterPro" id="IPR000609">
    <property type="entry name" value="7TM_GPCR_serpentine_rcpt_Srg"/>
</dbReference>
<feature type="transmembrane region" description="Helical" evidence="6">
    <location>
        <begin position="53"/>
        <end position="73"/>
    </location>
</feature>
<evidence type="ECO:0000313" key="8">
    <source>
        <dbReference type="Proteomes" id="UP000580250"/>
    </source>
</evidence>
<name>A0A6V7WBB9_MELEN</name>
<keyword evidence="4 6" id="KW-1133">Transmembrane helix</keyword>
<reference evidence="7 8" key="1">
    <citation type="submission" date="2020-08" db="EMBL/GenBank/DDBJ databases">
        <authorList>
            <person name="Koutsovoulos G."/>
            <person name="Danchin GJ E."/>
        </authorList>
    </citation>
    <scope>NUCLEOTIDE SEQUENCE [LARGE SCALE GENOMIC DNA]</scope>
</reference>
<gene>
    <name evidence="7" type="ORF">MENT_LOCUS36726</name>
</gene>
<comment type="similarity">
    <text evidence="2 6">Belongs to the nematode receptor-like protein srg family.</text>
</comment>
<feature type="transmembrane region" description="Helical" evidence="6">
    <location>
        <begin position="178"/>
        <end position="201"/>
    </location>
</feature>
<accession>A0A6V7WBB9</accession>
<sequence length="232" mass="27535">MLLIFYIFLQSILGLIGHCLYIRFGCVGFFLSIYLKLPAVYLCIFKFMNNHFYYVEGMSTAILLLNRLTALLWPLKYEKIWNKLWYWAIILAYLLPLTLSWHILISEIVIWVHDNETFSLYTQIKPDEPKDTLTTSWFSVLFTIICLLINIACLYVYKKTKIVSSQQTQSKQKTETLLTFYSLLTFFGQLLFTFYTIILYISSSPLQKFINPDLAELIFLSIYNQYAWVKRY</sequence>
<evidence type="ECO:0000256" key="2">
    <source>
        <dbReference type="ARBA" id="ARBA00005692"/>
    </source>
</evidence>
<comment type="subcellular location">
    <subcellularLocation>
        <location evidence="1">Membrane</location>
        <topology evidence="1">Multi-pass membrane protein</topology>
    </subcellularLocation>
</comment>
<comment type="caution">
    <text evidence="6">Lacks conserved residue(s) required for the propagation of feature annotation.</text>
</comment>
<dbReference type="PANTHER" id="PTHR31552">
    <property type="entry name" value="SERPENTINE RECEPTOR CLASS GAMMA"/>
    <property type="match status" value="1"/>
</dbReference>
<protein>
    <recommendedName>
        <fullName evidence="6">Serpentine receptor class gamma</fullName>
    </recommendedName>
</protein>
<comment type="caution">
    <text evidence="7">The sequence shown here is derived from an EMBL/GenBank/DDBJ whole genome shotgun (WGS) entry which is preliminary data.</text>
</comment>
<feature type="transmembrane region" description="Helical" evidence="6">
    <location>
        <begin position="12"/>
        <end position="33"/>
    </location>
</feature>
<evidence type="ECO:0000256" key="6">
    <source>
        <dbReference type="RuleBase" id="RU280813"/>
    </source>
</evidence>